<reference evidence="10 11" key="1">
    <citation type="submission" date="2019-06" db="EMBL/GenBank/DDBJ databases">
        <title>Genomic Encyclopedia of Archaeal and Bacterial Type Strains, Phase II (KMG-II): from individual species to whole genera.</title>
        <authorList>
            <person name="Goeker M."/>
        </authorList>
    </citation>
    <scope>NUCLEOTIDE SEQUENCE [LARGE SCALE GENOMIC DNA]</scope>
    <source>
        <strain evidence="10 11">DSM 18423</strain>
    </source>
</reference>
<dbReference type="InterPro" id="IPR003764">
    <property type="entry name" value="GlcNAc_6-P_deAcase"/>
</dbReference>
<evidence type="ECO:0000256" key="5">
    <source>
        <dbReference type="PIRNR" id="PIRNR038994"/>
    </source>
</evidence>
<dbReference type="InterPro" id="IPR011059">
    <property type="entry name" value="Metal-dep_hydrolase_composite"/>
</dbReference>
<dbReference type="OrthoDB" id="9776488at2"/>
<evidence type="ECO:0000313" key="11">
    <source>
        <dbReference type="Proteomes" id="UP000320582"/>
    </source>
</evidence>
<dbReference type="EMBL" id="VFPT01000001">
    <property type="protein sequence ID" value="TQM94631.1"/>
    <property type="molecule type" value="Genomic_DNA"/>
</dbReference>
<dbReference type="PANTHER" id="PTHR11113">
    <property type="entry name" value="N-ACETYLGLUCOSAMINE-6-PHOSPHATE DEACETYLASE"/>
    <property type="match status" value="1"/>
</dbReference>
<evidence type="ECO:0000259" key="9">
    <source>
        <dbReference type="Pfam" id="PF01979"/>
    </source>
</evidence>
<feature type="binding site" evidence="7">
    <location>
        <begin position="221"/>
        <end position="222"/>
    </location>
    <ligand>
        <name>substrate</name>
    </ligand>
</feature>
<dbReference type="SUPFAM" id="SSF51556">
    <property type="entry name" value="Metallo-dependent hydrolases"/>
    <property type="match status" value="1"/>
</dbReference>
<keyword evidence="4 5" id="KW-0119">Carbohydrate metabolism</keyword>
<feature type="domain" description="Amidohydrolase-related" evidence="9">
    <location>
        <begin position="53"/>
        <end position="376"/>
    </location>
</feature>
<evidence type="ECO:0000256" key="2">
    <source>
        <dbReference type="ARBA" id="ARBA00022723"/>
    </source>
</evidence>
<dbReference type="NCBIfam" id="TIGR00221">
    <property type="entry name" value="nagA"/>
    <property type="match status" value="1"/>
</dbReference>
<evidence type="ECO:0000313" key="10">
    <source>
        <dbReference type="EMBL" id="TQM94631.1"/>
    </source>
</evidence>
<evidence type="ECO:0000256" key="4">
    <source>
        <dbReference type="ARBA" id="ARBA00023277"/>
    </source>
</evidence>
<feature type="binding site" evidence="8">
    <location>
        <position position="218"/>
    </location>
    <ligand>
        <name>Zn(2+)</name>
        <dbReference type="ChEBI" id="CHEBI:29105"/>
    </ligand>
</feature>
<dbReference type="GO" id="GO:0008448">
    <property type="term" value="F:N-acetylglucosamine-6-phosphate deacetylase activity"/>
    <property type="evidence" value="ECO:0007669"/>
    <property type="project" value="InterPro"/>
</dbReference>
<keyword evidence="3 5" id="KW-0378">Hydrolase</keyword>
<dbReference type="InterPro" id="IPR006680">
    <property type="entry name" value="Amidohydro-rel"/>
</dbReference>
<comment type="cofactor">
    <cofactor evidence="8">
        <name>a divalent metal cation</name>
        <dbReference type="ChEBI" id="CHEBI:60240"/>
    </cofactor>
    <text evidence="8">Binds 1 divalent metal cation per subunit.</text>
</comment>
<evidence type="ECO:0000256" key="1">
    <source>
        <dbReference type="ARBA" id="ARBA00010716"/>
    </source>
</evidence>
<organism evidence="10 11">
    <name type="scientific">Roseinatronobacter monicus</name>
    <dbReference type="NCBI Taxonomy" id="393481"/>
    <lineage>
        <taxon>Bacteria</taxon>
        <taxon>Pseudomonadati</taxon>
        <taxon>Pseudomonadota</taxon>
        <taxon>Alphaproteobacteria</taxon>
        <taxon>Rhodobacterales</taxon>
        <taxon>Paracoccaceae</taxon>
        <taxon>Roseinatronobacter</taxon>
    </lineage>
</organism>
<dbReference type="Gene3D" id="3.20.20.140">
    <property type="entry name" value="Metal-dependent hydrolases"/>
    <property type="match status" value="1"/>
</dbReference>
<proteinExistence type="inferred from homology"/>
<evidence type="ECO:0000256" key="8">
    <source>
        <dbReference type="PIRSR" id="PIRSR038994-3"/>
    </source>
</evidence>
<feature type="binding site" evidence="7">
    <location>
        <position position="229"/>
    </location>
    <ligand>
        <name>substrate</name>
    </ligand>
</feature>
<evidence type="ECO:0000256" key="3">
    <source>
        <dbReference type="ARBA" id="ARBA00022801"/>
    </source>
</evidence>
<keyword evidence="2 8" id="KW-0479">Metal-binding</keyword>
<feature type="binding site" evidence="8">
    <location>
        <position position="197"/>
    </location>
    <ligand>
        <name>Zn(2+)</name>
        <dbReference type="ChEBI" id="CHEBI:29105"/>
    </ligand>
</feature>
<dbReference type="AlphaFoldDB" id="A0A543KHS5"/>
<feature type="binding site" evidence="7">
    <location>
        <position position="252"/>
    </location>
    <ligand>
        <name>substrate</name>
    </ligand>
</feature>
<dbReference type="Proteomes" id="UP000320582">
    <property type="component" value="Unassembled WGS sequence"/>
</dbReference>
<protein>
    <submittedName>
        <fullName evidence="10">N-acetylglucosamine 6-phosphate deacetylase</fullName>
    </submittedName>
</protein>
<feature type="binding site" evidence="7">
    <location>
        <begin position="308"/>
        <end position="310"/>
    </location>
    <ligand>
        <name>substrate</name>
    </ligand>
</feature>
<evidence type="ECO:0000256" key="7">
    <source>
        <dbReference type="PIRSR" id="PIRSR038994-2"/>
    </source>
</evidence>
<dbReference type="RefSeq" id="WP_142083497.1">
    <property type="nucleotide sequence ID" value="NZ_VFPT01000001.1"/>
</dbReference>
<feature type="active site" description="Proton donor/acceptor" evidence="6">
    <location>
        <position position="275"/>
    </location>
</feature>
<dbReference type="Pfam" id="PF01979">
    <property type="entry name" value="Amidohydro_1"/>
    <property type="match status" value="1"/>
</dbReference>
<feature type="binding site" evidence="8">
    <location>
        <position position="131"/>
    </location>
    <ligand>
        <name>Zn(2+)</name>
        <dbReference type="ChEBI" id="CHEBI:29105"/>
    </ligand>
</feature>
<evidence type="ECO:0000256" key="6">
    <source>
        <dbReference type="PIRSR" id="PIRSR038994-1"/>
    </source>
</evidence>
<dbReference type="GO" id="GO:0006046">
    <property type="term" value="P:N-acetylglucosamine catabolic process"/>
    <property type="evidence" value="ECO:0007669"/>
    <property type="project" value="TreeGrafter"/>
</dbReference>
<dbReference type="InterPro" id="IPR032466">
    <property type="entry name" value="Metal_Hydrolase"/>
</dbReference>
<dbReference type="GO" id="GO:0046872">
    <property type="term" value="F:metal ion binding"/>
    <property type="evidence" value="ECO:0007669"/>
    <property type="project" value="UniProtKB-KW"/>
</dbReference>
<dbReference type="Gene3D" id="2.30.40.10">
    <property type="entry name" value="Urease, subunit C, domain 1"/>
    <property type="match status" value="1"/>
</dbReference>
<accession>A0A543KHS5</accession>
<comment type="caution">
    <text evidence="10">The sequence shown here is derived from an EMBL/GenBank/DDBJ whole genome shotgun (WGS) entry which is preliminary data.</text>
</comment>
<name>A0A543KHS5_9RHOB</name>
<dbReference type="PANTHER" id="PTHR11113:SF14">
    <property type="entry name" value="N-ACETYLGLUCOSAMINE-6-PHOSPHATE DEACETYLASE"/>
    <property type="match status" value="1"/>
</dbReference>
<feature type="binding site" evidence="7">
    <location>
        <position position="142"/>
    </location>
    <ligand>
        <name>substrate</name>
    </ligand>
</feature>
<dbReference type="PIRSF" id="PIRSF038994">
    <property type="entry name" value="NagA"/>
    <property type="match status" value="1"/>
</dbReference>
<sequence length="380" mass="38564">MLSVLTAAQVFDGHQLHARACVGLDATGRIVAFWPDAAAVPQGVAVQDLGDVILSPGMVDVQVNGGGGAMIGAATDVAQVRRICAAHAALGASAIMPTLITNRPDVTGQVLAAGIAAARDNVPGFAGLHLEGPHLDPARKGAHDARLIRPMADADLRELLRAAQDLPALMVTLAPEAVTLDQIGQLARAGIIVSLGHSGCSAQDAHRAYEAGARCVTHLFNAMGGLQARAPGLVGAALTAGLSAGIIADGVHVAPESLQVALAMKAPDGVFLVSDAMAVAGTSQQAFMLDGRQVLRAKGRLTLEDGTLAGADVSLPQSVAYLVGLGVPLARALAMATRIPADLIGAVDRGRISAGARADFVVLARDLTVVSVWRDGIAQG</sequence>
<keyword evidence="11" id="KW-1185">Reference proteome</keyword>
<gene>
    <name evidence="10" type="ORF">BD293_3315</name>
</gene>
<comment type="similarity">
    <text evidence="1 5">Belongs to the metallo-dependent hydrolases superfamily. NagA family.</text>
</comment>
<dbReference type="SUPFAM" id="SSF51338">
    <property type="entry name" value="Composite domain of metallo-dependent hydrolases"/>
    <property type="match status" value="1"/>
</dbReference>